<evidence type="ECO:0000313" key="2">
    <source>
        <dbReference type="EMBL" id="SFK76365.1"/>
    </source>
</evidence>
<gene>
    <name evidence="2" type="ORF">SAMN05444581_11863</name>
</gene>
<dbReference type="PROSITE" id="PS51257">
    <property type="entry name" value="PROKAR_LIPOPROTEIN"/>
    <property type="match status" value="1"/>
</dbReference>
<organism evidence="2 3">
    <name type="scientific">Methylocapsa palsarum</name>
    <dbReference type="NCBI Taxonomy" id="1612308"/>
    <lineage>
        <taxon>Bacteria</taxon>
        <taxon>Pseudomonadati</taxon>
        <taxon>Pseudomonadota</taxon>
        <taxon>Alphaproteobacteria</taxon>
        <taxon>Hyphomicrobiales</taxon>
        <taxon>Beijerinckiaceae</taxon>
        <taxon>Methylocapsa</taxon>
    </lineage>
</organism>
<proteinExistence type="predicted"/>
<dbReference type="STRING" id="1612308.SAMN05444581_11863"/>
<evidence type="ECO:0000313" key="3">
    <source>
        <dbReference type="Proteomes" id="UP000198755"/>
    </source>
</evidence>
<dbReference type="RefSeq" id="WP_091685688.1">
    <property type="nucleotide sequence ID" value="NZ_FOSN01000018.1"/>
</dbReference>
<feature type="region of interest" description="Disordered" evidence="1">
    <location>
        <begin position="68"/>
        <end position="89"/>
    </location>
</feature>
<keyword evidence="3" id="KW-1185">Reference proteome</keyword>
<sequence>MSHFRSLPIVAALGALALAGCGYTPEQRAGSGAALGGATGAAIGAATGGGVGAALAGGVIGAASGAIIGANTRPPPPPPPPAYYPPPPPPPPRCAQFGYDAYGNRICTAFYGY</sequence>
<dbReference type="Proteomes" id="UP000198755">
    <property type="component" value="Unassembled WGS sequence"/>
</dbReference>
<protein>
    <submittedName>
        <fullName evidence="2">Glycine zipper</fullName>
    </submittedName>
</protein>
<dbReference type="EMBL" id="FOSN01000018">
    <property type="protein sequence ID" value="SFK76365.1"/>
    <property type="molecule type" value="Genomic_DNA"/>
</dbReference>
<name>A0A1I4C604_9HYPH</name>
<dbReference type="AlphaFoldDB" id="A0A1I4C604"/>
<feature type="compositionally biased region" description="Pro residues" evidence="1">
    <location>
        <begin position="73"/>
        <end position="89"/>
    </location>
</feature>
<accession>A0A1I4C604</accession>
<reference evidence="2 3" key="1">
    <citation type="submission" date="2016-10" db="EMBL/GenBank/DDBJ databases">
        <authorList>
            <person name="de Groot N.N."/>
        </authorList>
    </citation>
    <scope>NUCLEOTIDE SEQUENCE [LARGE SCALE GENOMIC DNA]</scope>
    <source>
        <strain evidence="2 3">NE2</strain>
    </source>
</reference>
<evidence type="ECO:0000256" key="1">
    <source>
        <dbReference type="SAM" id="MobiDB-lite"/>
    </source>
</evidence>